<reference evidence="2 3" key="1">
    <citation type="submission" date="2023-04" db="EMBL/GenBank/DDBJ databases">
        <title>Genome sequence of Halobacillus naozhouensis KACC 21980.</title>
        <authorList>
            <person name="Kim S."/>
            <person name="Heo J."/>
            <person name="Kwon S.-W."/>
        </authorList>
    </citation>
    <scope>NUCLEOTIDE SEQUENCE [LARGE SCALE GENOMIC DNA]</scope>
    <source>
        <strain evidence="2 3">KCTC 13234</strain>
    </source>
</reference>
<keyword evidence="3" id="KW-1185">Reference proteome</keyword>
<dbReference type="SUPFAM" id="SSF53474">
    <property type="entry name" value="alpha/beta-Hydrolases"/>
    <property type="match status" value="1"/>
</dbReference>
<dbReference type="Proteomes" id="UP001221597">
    <property type="component" value="Chromosome"/>
</dbReference>
<dbReference type="InterPro" id="IPR005944">
    <property type="entry name" value="Pro_iminopeptidase"/>
</dbReference>
<feature type="domain" description="AB hydrolase-1" evidence="1">
    <location>
        <begin position="2"/>
        <end position="84"/>
    </location>
</feature>
<organism evidence="2 3">
    <name type="scientific">Halobacillus naozhouensis</name>
    <dbReference type="NCBI Taxonomy" id="554880"/>
    <lineage>
        <taxon>Bacteria</taxon>
        <taxon>Bacillati</taxon>
        <taxon>Bacillota</taxon>
        <taxon>Bacilli</taxon>
        <taxon>Bacillales</taxon>
        <taxon>Bacillaceae</taxon>
        <taxon>Halobacillus</taxon>
    </lineage>
</organism>
<dbReference type="GO" id="GO:0016787">
    <property type="term" value="F:hydrolase activity"/>
    <property type="evidence" value="ECO:0007669"/>
    <property type="project" value="UniProtKB-KW"/>
</dbReference>
<evidence type="ECO:0000313" key="3">
    <source>
        <dbReference type="Proteomes" id="UP001221597"/>
    </source>
</evidence>
<proteinExistence type="predicted"/>
<dbReference type="Gene3D" id="3.40.50.1820">
    <property type="entry name" value="alpha/beta hydrolase"/>
    <property type="match status" value="1"/>
</dbReference>
<dbReference type="InterPro" id="IPR029058">
    <property type="entry name" value="AB_hydrolase_fold"/>
</dbReference>
<dbReference type="Pfam" id="PF00561">
    <property type="entry name" value="Abhydrolase_1"/>
    <property type="match status" value="1"/>
</dbReference>
<dbReference type="InterPro" id="IPR000073">
    <property type="entry name" value="AB_hydrolase_1"/>
</dbReference>
<sequence length="111" mass="12549">MRVIAIDQRGVLRSDPIEEEESFGIFDLIEGCESIREQFGIKKWGIIGHSFGGYLAAQYQLNYPEKITRILLECPMFDLGSTARSLIAGAIQEYKRLGKDEMAEESLTAFK</sequence>
<dbReference type="RefSeq" id="WP_283078437.1">
    <property type="nucleotide sequence ID" value="NZ_CP121671.1"/>
</dbReference>
<dbReference type="PANTHER" id="PTHR43722">
    <property type="entry name" value="PROLINE IMINOPEPTIDASE"/>
    <property type="match status" value="1"/>
</dbReference>
<name>A0ABY8J1V9_9BACI</name>
<dbReference type="EMBL" id="CP121671">
    <property type="protein sequence ID" value="WFT76484.1"/>
    <property type="molecule type" value="Genomic_DNA"/>
</dbReference>
<evidence type="ECO:0000259" key="1">
    <source>
        <dbReference type="Pfam" id="PF00561"/>
    </source>
</evidence>
<protein>
    <submittedName>
        <fullName evidence="2">Alpha/beta fold hydrolase</fullName>
    </submittedName>
</protein>
<gene>
    <name evidence="2" type="ORF">P9989_09025</name>
</gene>
<evidence type="ECO:0000313" key="2">
    <source>
        <dbReference type="EMBL" id="WFT76484.1"/>
    </source>
</evidence>
<dbReference type="PANTHER" id="PTHR43722:SF1">
    <property type="entry name" value="PROLINE IMINOPEPTIDASE"/>
    <property type="match status" value="1"/>
</dbReference>
<keyword evidence="2" id="KW-0378">Hydrolase</keyword>
<accession>A0ABY8J1V9</accession>